<sequence>MKPFDFAFEQTLCLEGGYSDDPDDRGGRTNWGITEATLKDACSRGLVQNKDVSALSKEEARLIYKADYWDALKLDSVLSPAIAAEIFDTAVNMGRSAAVKILQEALHYLGESLAVDGVMGMKTLGALNKWSSKDERALFVCLNGFQFMRYVGIVEMNASQKRFSRGWTKRIQTYKEG</sequence>
<dbReference type="RefSeq" id="WP_093884796.1">
    <property type="nucleotide sequence ID" value="NZ_FOBS01000042.1"/>
</dbReference>
<feature type="domain" description="Peptidoglycan binding" evidence="2">
    <location>
        <begin position="98"/>
        <end position="171"/>
    </location>
</feature>
<feature type="domain" description="TtsA-like Glycoside hydrolase family 108" evidence="1">
    <location>
        <begin position="9"/>
        <end position="94"/>
    </location>
</feature>
<evidence type="ECO:0000259" key="1">
    <source>
        <dbReference type="Pfam" id="PF05838"/>
    </source>
</evidence>
<reference evidence="3 4" key="1">
    <citation type="submission" date="2016-10" db="EMBL/GenBank/DDBJ databases">
        <authorList>
            <person name="de Groot N.N."/>
        </authorList>
    </citation>
    <scope>NUCLEOTIDE SEQUENCE [LARGE SCALE GENOMIC DNA]</scope>
    <source>
        <strain evidence="3 4">DSM 8423</strain>
    </source>
</reference>
<accession>A0A1H8AWL5</accession>
<dbReference type="STRING" id="43775.SAMN04489760_14211"/>
<dbReference type="SUPFAM" id="SSF53955">
    <property type="entry name" value="Lysozyme-like"/>
    <property type="match status" value="1"/>
</dbReference>
<dbReference type="Proteomes" id="UP000198744">
    <property type="component" value="Unassembled WGS sequence"/>
</dbReference>
<dbReference type="InterPro" id="IPR023346">
    <property type="entry name" value="Lysozyme-like_dom_sf"/>
</dbReference>
<evidence type="ECO:0000313" key="4">
    <source>
        <dbReference type="Proteomes" id="UP000198744"/>
    </source>
</evidence>
<proteinExistence type="predicted"/>
<gene>
    <name evidence="3" type="ORF">SAMN04489760_14211</name>
</gene>
<dbReference type="CDD" id="cd13926">
    <property type="entry name" value="N-acetylmuramidase_GH108"/>
    <property type="match status" value="1"/>
</dbReference>
<organism evidence="3 4">
    <name type="scientific">Syntrophus gentianae</name>
    <dbReference type="NCBI Taxonomy" id="43775"/>
    <lineage>
        <taxon>Bacteria</taxon>
        <taxon>Pseudomonadati</taxon>
        <taxon>Thermodesulfobacteriota</taxon>
        <taxon>Syntrophia</taxon>
        <taxon>Syntrophales</taxon>
        <taxon>Syntrophaceae</taxon>
        <taxon>Syntrophus</taxon>
    </lineage>
</organism>
<keyword evidence="4" id="KW-1185">Reference proteome</keyword>
<dbReference type="AlphaFoldDB" id="A0A1H8AWL5"/>
<dbReference type="EMBL" id="FOBS01000042">
    <property type="protein sequence ID" value="SEM75065.1"/>
    <property type="molecule type" value="Genomic_DNA"/>
</dbReference>
<dbReference type="Pfam" id="PF09374">
    <property type="entry name" value="PG_binding_3"/>
    <property type="match status" value="1"/>
</dbReference>
<evidence type="ECO:0000259" key="2">
    <source>
        <dbReference type="Pfam" id="PF09374"/>
    </source>
</evidence>
<dbReference type="InterPro" id="IPR018537">
    <property type="entry name" value="Peptidoglycan-bd_3"/>
</dbReference>
<name>A0A1H8AWL5_9BACT</name>
<dbReference type="OrthoDB" id="5359795at2"/>
<protein>
    <submittedName>
        <fullName evidence="3">Predicted Peptidoglycan domain-containing protein</fullName>
    </submittedName>
</protein>
<dbReference type="Pfam" id="PF05838">
    <property type="entry name" value="Glyco_hydro_108"/>
    <property type="match status" value="1"/>
</dbReference>
<evidence type="ECO:0000313" key="3">
    <source>
        <dbReference type="EMBL" id="SEM75065.1"/>
    </source>
</evidence>
<dbReference type="InterPro" id="IPR008565">
    <property type="entry name" value="TtsA-like_GH18_dom"/>
</dbReference>
<dbReference type="Gene3D" id="1.20.141.10">
    <property type="entry name" value="Chitosanase, subunit A, domain 1"/>
    <property type="match status" value="1"/>
</dbReference>